<comment type="caution">
    <text evidence="2">The sequence shown here is derived from an EMBL/GenBank/DDBJ whole genome shotgun (WGS) entry which is preliminary data.</text>
</comment>
<reference evidence="2 3" key="1">
    <citation type="submission" date="2020-04" db="EMBL/GenBank/DDBJ databases">
        <title>Perkinsus olseni comparative genomics.</title>
        <authorList>
            <person name="Bogema D.R."/>
        </authorList>
    </citation>
    <scope>NUCLEOTIDE SEQUENCE [LARGE SCALE GENOMIC DNA]</scope>
    <source>
        <strain evidence="2">ATCC PRA-205</strain>
    </source>
</reference>
<dbReference type="AlphaFoldDB" id="A0A7J6SJR0"/>
<feature type="compositionally biased region" description="Pro residues" evidence="1">
    <location>
        <begin position="25"/>
        <end position="36"/>
    </location>
</feature>
<gene>
    <name evidence="2" type="ORF">FOZ62_017045</name>
</gene>
<feature type="compositionally biased region" description="Basic and acidic residues" evidence="1">
    <location>
        <begin position="98"/>
        <end position="107"/>
    </location>
</feature>
<feature type="region of interest" description="Disordered" evidence="1">
    <location>
        <begin position="1"/>
        <end position="146"/>
    </location>
</feature>
<dbReference type="EMBL" id="JABANM010014124">
    <property type="protein sequence ID" value="KAF4733158.1"/>
    <property type="molecule type" value="Genomic_DNA"/>
</dbReference>
<evidence type="ECO:0000256" key="1">
    <source>
        <dbReference type="SAM" id="MobiDB-lite"/>
    </source>
</evidence>
<feature type="non-terminal residue" evidence="2">
    <location>
        <position position="1"/>
    </location>
</feature>
<evidence type="ECO:0000313" key="2">
    <source>
        <dbReference type="EMBL" id="KAF4733158.1"/>
    </source>
</evidence>
<organism evidence="2 3">
    <name type="scientific">Perkinsus olseni</name>
    <name type="common">Perkinsus atlanticus</name>
    <dbReference type="NCBI Taxonomy" id="32597"/>
    <lineage>
        <taxon>Eukaryota</taxon>
        <taxon>Sar</taxon>
        <taxon>Alveolata</taxon>
        <taxon>Perkinsozoa</taxon>
        <taxon>Perkinsea</taxon>
        <taxon>Perkinsida</taxon>
        <taxon>Perkinsidae</taxon>
        <taxon>Perkinsus</taxon>
    </lineage>
</organism>
<feature type="compositionally biased region" description="Basic and acidic residues" evidence="1">
    <location>
        <begin position="43"/>
        <end position="74"/>
    </location>
</feature>
<accession>A0A7J6SJR0</accession>
<protein>
    <submittedName>
        <fullName evidence="2">Uncharacterized protein</fullName>
    </submittedName>
</protein>
<feature type="non-terminal residue" evidence="2">
    <location>
        <position position="146"/>
    </location>
</feature>
<evidence type="ECO:0000313" key="3">
    <source>
        <dbReference type="Proteomes" id="UP000574390"/>
    </source>
</evidence>
<dbReference type="Proteomes" id="UP000574390">
    <property type="component" value="Unassembled WGS sequence"/>
</dbReference>
<feature type="compositionally biased region" description="Low complexity" evidence="1">
    <location>
        <begin position="112"/>
        <end position="127"/>
    </location>
</feature>
<proteinExistence type="predicted"/>
<feature type="compositionally biased region" description="Basic and acidic residues" evidence="1">
    <location>
        <begin position="1"/>
        <end position="12"/>
    </location>
</feature>
<sequence length="146" mass="15214">VAGGKDDSHSREEEEEGPETAQAPHSPPPSPLPAPAIPLDSRLAPEEKQGELMREDANTSDEKASLEGTGERPEAAPVEAPTEQVEVDGVAETAPDAAGKEEQKSADDESTPVEPVEGSGVEAEAAAQPVISVKEPETQESAEKEE</sequence>
<name>A0A7J6SJR0_PEROL</name>